<sequence>MRNGKARSGAGGGEADGGGCGVCVDGGVGRSEERRERRERWRGRRCHREEVAEEGRDGVTLQAVVGDAGAVDESRQRRCRPAEDEEAMAMRWPETQMPTR</sequence>
<dbReference type="AlphaFoldDB" id="A0A8J5RSD7"/>
<feature type="region of interest" description="Disordered" evidence="1">
    <location>
        <begin position="1"/>
        <end position="43"/>
    </location>
</feature>
<dbReference type="Proteomes" id="UP000729402">
    <property type="component" value="Unassembled WGS sequence"/>
</dbReference>
<reference evidence="2" key="1">
    <citation type="journal article" date="2021" name="bioRxiv">
        <title>Whole Genome Assembly and Annotation of Northern Wild Rice, Zizania palustris L., Supports a Whole Genome Duplication in the Zizania Genus.</title>
        <authorList>
            <person name="Haas M."/>
            <person name="Kono T."/>
            <person name="Macchietto M."/>
            <person name="Millas R."/>
            <person name="McGilp L."/>
            <person name="Shao M."/>
            <person name="Duquette J."/>
            <person name="Hirsch C.N."/>
            <person name="Kimball J."/>
        </authorList>
    </citation>
    <scope>NUCLEOTIDE SEQUENCE</scope>
    <source>
        <tissue evidence="2">Fresh leaf tissue</tissue>
    </source>
</reference>
<accession>A0A8J5RSD7</accession>
<name>A0A8J5RSD7_ZIZPA</name>
<evidence type="ECO:0000313" key="3">
    <source>
        <dbReference type="Proteomes" id="UP000729402"/>
    </source>
</evidence>
<evidence type="ECO:0000256" key="1">
    <source>
        <dbReference type="SAM" id="MobiDB-lite"/>
    </source>
</evidence>
<feature type="compositionally biased region" description="Basic and acidic residues" evidence="1">
    <location>
        <begin position="72"/>
        <end position="82"/>
    </location>
</feature>
<feature type="compositionally biased region" description="Gly residues" evidence="1">
    <location>
        <begin position="9"/>
        <end position="29"/>
    </location>
</feature>
<protein>
    <submittedName>
        <fullName evidence="2">Uncharacterized protein</fullName>
    </submittedName>
</protein>
<feature type="compositionally biased region" description="Basic and acidic residues" evidence="1">
    <location>
        <begin position="30"/>
        <end position="39"/>
    </location>
</feature>
<proteinExistence type="predicted"/>
<feature type="region of interest" description="Disordered" evidence="1">
    <location>
        <begin position="68"/>
        <end position="100"/>
    </location>
</feature>
<evidence type="ECO:0000313" key="2">
    <source>
        <dbReference type="EMBL" id="KAG8053332.1"/>
    </source>
</evidence>
<organism evidence="2 3">
    <name type="scientific">Zizania palustris</name>
    <name type="common">Northern wild rice</name>
    <dbReference type="NCBI Taxonomy" id="103762"/>
    <lineage>
        <taxon>Eukaryota</taxon>
        <taxon>Viridiplantae</taxon>
        <taxon>Streptophyta</taxon>
        <taxon>Embryophyta</taxon>
        <taxon>Tracheophyta</taxon>
        <taxon>Spermatophyta</taxon>
        <taxon>Magnoliopsida</taxon>
        <taxon>Liliopsida</taxon>
        <taxon>Poales</taxon>
        <taxon>Poaceae</taxon>
        <taxon>BOP clade</taxon>
        <taxon>Oryzoideae</taxon>
        <taxon>Oryzeae</taxon>
        <taxon>Zizaniinae</taxon>
        <taxon>Zizania</taxon>
    </lineage>
</organism>
<dbReference type="EMBL" id="JAAALK010000288">
    <property type="protein sequence ID" value="KAG8053332.1"/>
    <property type="molecule type" value="Genomic_DNA"/>
</dbReference>
<gene>
    <name evidence="2" type="ORF">GUJ93_ZPchr0001g30265</name>
</gene>
<keyword evidence="3" id="KW-1185">Reference proteome</keyword>
<comment type="caution">
    <text evidence="2">The sequence shown here is derived from an EMBL/GenBank/DDBJ whole genome shotgun (WGS) entry which is preliminary data.</text>
</comment>
<reference evidence="2" key="2">
    <citation type="submission" date="2021-02" db="EMBL/GenBank/DDBJ databases">
        <authorList>
            <person name="Kimball J.A."/>
            <person name="Haas M.W."/>
            <person name="Macchietto M."/>
            <person name="Kono T."/>
            <person name="Duquette J."/>
            <person name="Shao M."/>
        </authorList>
    </citation>
    <scope>NUCLEOTIDE SEQUENCE</scope>
    <source>
        <tissue evidence="2">Fresh leaf tissue</tissue>
    </source>
</reference>